<evidence type="ECO:0000313" key="1">
    <source>
        <dbReference type="EMBL" id="QUX30614.1"/>
    </source>
</evidence>
<proteinExistence type="predicted"/>
<dbReference type="Gene3D" id="3.50.50.60">
    <property type="entry name" value="FAD/NAD(P)-binding domain"/>
    <property type="match status" value="2"/>
</dbReference>
<dbReference type="EMBL" id="CP074132">
    <property type="protein sequence ID" value="QUX30614.1"/>
    <property type="molecule type" value="Genomic_DNA"/>
</dbReference>
<accession>A0ABX8CAR2</accession>
<dbReference type="SUPFAM" id="SSF51905">
    <property type="entry name" value="FAD/NAD(P)-binding domain"/>
    <property type="match status" value="1"/>
</dbReference>
<name>A0ABX8CAR2_9ACTN</name>
<protein>
    <recommendedName>
        <fullName evidence="3">Styrene monooxygenase StyA putative substrate binding domain-containing protein</fullName>
    </recommendedName>
</protein>
<evidence type="ECO:0000313" key="2">
    <source>
        <dbReference type="Proteomes" id="UP000678016"/>
    </source>
</evidence>
<keyword evidence="2" id="KW-1185">Reference proteome</keyword>
<sequence length="439" mass="46221">MNQPRAVIFGSGHSALTLGTGLLADGWRVDVFTRHSTPELLGGPAGLTQITLPSVRAAERSLGLDLWAATAPKAQSVRMAMASADRPWEFRAELPAAATAVDHRLKTAYWLQRFEALGGGVYVKTCTVADVASFAASGMYDLVVVAPGVDSDLGRLFAPDERRVGGATDRVAVQVHLDGFDRAPGDADIQVITHPEGEVLVYPALTHDVLSPSQVRELSGAGEAPVDVAPFWAVCVQVLARPGTDLDPTPALGQKANAATAAGLPSRHGHHARNAWNHVLPRLGVLAPDVAEQCAKASVVPRSELVRHIRPRVRHPVAVVGGTPVLGIGDATVTVEHASGQGAGASVLVATTVRDQIRQQRHLNGPLDGDFLTGAWEAYWARHGQYTSGFGEFVTGYWNGSLPGALLTAFAETVAIPEGANAWAAGLDDPARMARLLSP</sequence>
<reference evidence="2" key="1">
    <citation type="submission" date="2021-05" db="EMBL/GenBank/DDBJ databases">
        <title>Direct Submission.</title>
        <authorList>
            <person name="Li K."/>
            <person name="Gao J."/>
        </authorList>
    </citation>
    <scope>NUCLEOTIDE SEQUENCE [LARGE SCALE GENOMIC DNA]</scope>
    <source>
        <strain evidence="2">HDS12</strain>
    </source>
</reference>
<dbReference type="RefSeq" id="WP_212643365.1">
    <property type="nucleotide sequence ID" value="NZ_CP074132.1"/>
</dbReference>
<gene>
    <name evidence="1" type="ORF">KGD83_08950</name>
</gene>
<organism evidence="1 2">
    <name type="scientific">Nocardiopsis akebiae</name>
    <dbReference type="NCBI Taxonomy" id="2831968"/>
    <lineage>
        <taxon>Bacteria</taxon>
        <taxon>Bacillati</taxon>
        <taxon>Actinomycetota</taxon>
        <taxon>Actinomycetes</taxon>
        <taxon>Streptosporangiales</taxon>
        <taxon>Nocardiopsidaceae</taxon>
        <taxon>Nocardiopsis</taxon>
    </lineage>
</organism>
<dbReference type="Proteomes" id="UP000678016">
    <property type="component" value="Chromosome"/>
</dbReference>
<dbReference type="InterPro" id="IPR036188">
    <property type="entry name" value="FAD/NAD-bd_sf"/>
</dbReference>
<evidence type="ECO:0008006" key="3">
    <source>
        <dbReference type="Google" id="ProtNLM"/>
    </source>
</evidence>